<comment type="cofactor">
    <cofactor evidence="19 21">
        <name>heme c</name>
        <dbReference type="ChEBI" id="CHEBI:61717"/>
    </cofactor>
    <text evidence="19 21">Binds 2 heme C groups per subunit.</text>
</comment>
<keyword evidence="6 19" id="KW-0997">Cell inner membrane</keyword>
<evidence type="ECO:0000256" key="11">
    <source>
        <dbReference type="ARBA" id="ARBA00022737"/>
    </source>
</evidence>
<name>A0A0M2R2L1_9PROT</name>
<keyword evidence="25" id="KW-1185">Reference proteome</keyword>
<dbReference type="NCBIfam" id="TIGR00782">
    <property type="entry name" value="ccoP"/>
    <property type="match status" value="1"/>
</dbReference>
<sequence length="289" mass="31544">MAGNPRKDEISGVDTTGHEWDGIEELNNPLPRWWLWVLYASVIWSIGYWIAMPAWPGISDYTKGMLGYSQRQTVMNELAEVKAGRADIEAKIVASSLEDIAKDPNLNQYALAAGQAAFGDNCAGCHGSGAQGAKGYPNLNDDHWLWGGSLEDIHYTINYGIRSTHDETRFNDMTAFLTNEILEKQEISDVAEYVLSLSGTSTDSEAAQRGAPIFEDNCVACHNPGGVGNREMGAPNLSDKLWLFGGDKETVVQSIAYGRKGVMPTWEARLDPVTIKALSIYVHSLGGGE</sequence>
<reference evidence="24 25" key="1">
    <citation type="submission" date="2015-03" db="EMBL/GenBank/DDBJ databases">
        <title>Genome sequence of Kiloniella sp. P1-1, isolated from the gut microflora of Pacific white shrimp, Penaeus vannamei.</title>
        <authorList>
            <person name="Shao Z."/>
            <person name="Wang L."/>
            <person name="Li X."/>
        </authorList>
    </citation>
    <scope>NUCLEOTIDE SEQUENCE [LARGE SCALE GENOMIC DNA]</scope>
    <source>
        <strain evidence="24 25">P1-1</strain>
    </source>
</reference>
<dbReference type="PIRSF" id="PIRSF000006">
    <property type="entry name" value="Cbb3-Cox_fixP"/>
    <property type="match status" value="1"/>
</dbReference>
<dbReference type="AlphaFoldDB" id="A0A0M2R2L1"/>
<evidence type="ECO:0000313" key="24">
    <source>
        <dbReference type="EMBL" id="KKJ75896.1"/>
    </source>
</evidence>
<keyword evidence="4 19" id="KW-0813">Transport</keyword>
<evidence type="ECO:0000256" key="7">
    <source>
        <dbReference type="ARBA" id="ARBA00022617"/>
    </source>
</evidence>
<evidence type="ECO:0000256" key="19">
    <source>
        <dbReference type="PIRNR" id="PIRNR000006"/>
    </source>
</evidence>
<dbReference type="OrthoDB" id="9811281at2"/>
<dbReference type="PROSITE" id="PS51007">
    <property type="entry name" value="CYTC"/>
    <property type="match status" value="2"/>
</dbReference>
<comment type="subunit">
    <text evidence="19">Component of the cbb3-type cytochrome c oxidase.</text>
</comment>
<dbReference type="STRING" id="1549748.WH95_16030"/>
<evidence type="ECO:0000259" key="23">
    <source>
        <dbReference type="PROSITE" id="PS51007"/>
    </source>
</evidence>
<organism evidence="24 25">
    <name type="scientific">Kiloniella litopenaei</name>
    <dbReference type="NCBI Taxonomy" id="1549748"/>
    <lineage>
        <taxon>Bacteria</taxon>
        <taxon>Pseudomonadati</taxon>
        <taxon>Pseudomonadota</taxon>
        <taxon>Alphaproteobacteria</taxon>
        <taxon>Rhodospirillales</taxon>
        <taxon>Kiloniellaceae</taxon>
        <taxon>Kiloniella</taxon>
    </lineage>
</organism>
<comment type="pathway">
    <text evidence="2 19">Energy metabolism; oxidative phosphorylation.</text>
</comment>
<dbReference type="EMBL" id="LANI01000024">
    <property type="protein sequence ID" value="KKJ75896.1"/>
    <property type="molecule type" value="Genomic_DNA"/>
</dbReference>
<evidence type="ECO:0000256" key="3">
    <source>
        <dbReference type="ARBA" id="ARBA00006113"/>
    </source>
</evidence>
<dbReference type="PANTHER" id="PTHR33751">
    <property type="entry name" value="CBB3-TYPE CYTOCHROME C OXIDASE SUBUNIT FIXP"/>
    <property type="match status" value="1"/>
</dbReference>
<keyword evidence="8 19" id="KW-0679">Respiratory chain</keyword>
<dbReference type="InterPro" id="IPR004678">
    <property type="entry name" value="Cyt_c_oxidase_cbb3_su3"/>
</dbReference>
<keyword evidence="17 19" id="KW-0406">Ion transport</keyword>
<comment type="caution">
    <text evidence="24">The sequence shown here is derived from an EMBL/GenBank/DDBJ whole genome shotgun (WGS) entry which is preliminary data.</text>
</comment>
<evidence type="ECO:0000256" key="1">
    <source>
        <dbReference type="ARBA" id="ARBA00004533"/>
    </source>
</evidence>
<evidence type="ECO:0000256" key="22">
    <source>
        <dbReference type="SAM" id="Phobius"/>
    </source>
</evidence>
<keyword evidence="13 19" id="KW-0249">Electron transport</keyword>
<evidence type="ECO:0000256" key="16">
    <source>
        <dbReference type="ARBA" id="ARBA00023004"/>
    </source>
</evidence>
<dbReference type="PATRIC" id="fig|1549748.8.peg.1968"/>
<keyword evidence="12 19" id="KW-0375">Hydrogen ion transport</keyword>
<keyword evidence="14 22" id="KW-1133">Transmembrane helix</keyword>
<evidence type="ECO:0000313" key="25">
    <source>
        <dbReference type="Proteomes" id="UP000034491"/>
    </source>
</evidence>
<proteinExistence type="inferred from homology"/>
<keyword evidence="10 19" id="KW-0479">Metal-binding</keyword>
<dbReference type="GO" id="GO:0009055">
    <property type="term" value="F:electron transfer activity"/>
    <property type="evidence" value="ECO:0007669"/>
    <property type="project" value="InterPro"/>
</dbReference>
<gene>
    <name evidence="24" type="ORF">WH95_16030</name>
</gene>
<evidence type="ECO:0000256" key="15">
    <source>
        <dbReference type="ARBA" id="ARBA00023002"/>
    </source>
</evidence>
<keyword evidence="9 22" id="KW-0812">Transmembrane</keyword>
<evidence type="ECO:0000256" key="8">
    <source>
        <dbReference type="ARBA" id="ARBA00022660"/>
    </source>
</evidence>
<feature type="binding site" description="axial binding residue" evidence="20">
    <location>
        <position position="173"/>
    </location>
    <ligand>
        <name>heme c</name>
        <dbReference type="ChEBI" id="CHEBI:61717"/>
        <label>2</label>
    </ligand>
    <ligandPart>
        <name>Fe</name>
        <dbReference type="ChEBI" id="CHEBI:18248"/>
    </ligandPart>
</feature>
<keyword evidence="18 19" id="KW-0472">Membrane</keyword>
<evidence type="ECO:0000256" key="20">
    <source>
        <dbReference type="PIRSR" id="PIRSR000006-1"/>
    </source>
</evidence>
<comment type="similarity">
    <text evidence="3 19">Belongs to the CcoP / FixP family.</text>
</comment>
<feature type="binding site" description="covalent" evidence="21">
    <location>
        <position position="122"/>
    </location>
    <ligand>
        <name>heme c</name>
        <dbReference type="ChEBI" id="CHEBI:61717"/>
        <label>1</label>
    </ligand>
</feature>
<accession>A0A0M2R2L1</accession>
<keyword evidence="7 19" id="KW-0349">Heme</keyword>
<dbReference type="GO" id="GO:0020037">
    <property type="term" value="F:heme binding"/>
    <property type="evidence" value="ECO:0007669"/>
    <property type="project" value="InterPro"/>
</dbReference>
<dbReference type="InterPro" id="IPR036909">
    <property type="entry name" value="Cyt_c-like_dom_sf"/>
</dbReference>
<feature type="binding site" description="axial binding residue" evidence="20">
    <location>
        <position position="222"/>
    </location>
    <ligand>
        <name>heme c</name>
        <dbReference type="ChEBI" id="CHEBI:61717"/>
        <label>2</label>
    </ligand>
    <ligandPart>
        <name>Fe</name>
        <dbReference type="ChEBI" id="CHEBI:18248"/>
    </ligandPart>
</feature>
<dbReference type="Proteomes" id="UP000034491">
    <property type="component" value="Unassembled WGS sequence"/>
</dbReference>
<dbReference type="UniPathway" id="UPA00705"/>
<dbReference type="Gene3D" id="6.10.280.130">
    <property type="match status" value="1"/>
</dbReference>
<feature type="domain" description="Cytochrome c" evidence="23">
    <location>
        <begin position="205"/>
        <end position="286"/>
    </location>
</feature>
<feature type="binding site" description="axial binding residue" evidence="20">
    <location>
        <position position="263"/>
    </location>
    <ligand>
        <name>heme c</name>
        <dbReference type="ChEBI" id="CHEBI:61717"/>
        <label>1</label>
    </ligand>
    <ligandPart>
        <name>Fe</name>
        <dbReference type="ChEBI" id="CHEBI:18248"/>
    </ligandPart>
</feature>
<evidence type="ECO:0000256" key="14">
    <source>
        <dbReference type="ARBA" id="ARBA00022989"/>
    </source>
</evidence>
<dbReference type="InterPro" id="IPR038414">
    <property type="entry name" value="CcoP_N_sf"/>
</dbReference>
<dbReference type="InterPro" id="IPR050597">
    <property type="entry name" value="Cytochrome_c_Oxidase_Subunit"/>
</dbReference>
<evidence type="ECO:0000256" key="17">
    <source>
        <dbReference type="ARBA" id="ARBA00023065"/>
    </source>
</evidence>
<feature type="binding site" description="axial binding residue" evidence="20">
    <location>
        <position position="126"/>
    </location>
    <ligand>
        <name>heme c</name>
        <dbReference type="ChEBI" id="CHEBI:61717"/>
        <label>1</label>
    </ligand>
    <ligandPart>
        <name>Fe</name>
        <dbReference type="ChEBI" id="CHEBI:18248"/>
    </ligandPart>
</feature>
<keyword evidence="11" id="KW-0677">Repeat</keyword>
<dbReference type="SUPFAM" id="SSF46626">
    <property type="entry name" value="Cytochrome c"/>
    <property type="match status" value="2"/>
</dbReference>
<evidence type="ECO:0000256" key="9">
    <source>
        <dbReference type="ARBA" id="ARBA00022692"/>
    </source>
</evidence>
<dbReference type="Pfam" id="PF14715">
    <property type="entry name" value="FixP_N"/>
    <property type="match status" value="1"/>
</dbReference>
<dbReference type="PRINTS" id="PR00605">
    <property type="entry name" value="CYTCHROMECIC"/>
</dbReference>
<keyword evidence="5 19" id="KW-1003">Cell membrane</keyword>
<dbReference type="InterPro" id="IPR008168">
    <property type="entry name" value="Cyt_C_IC"/>
</dbReference>
<feature type="domain" description="Cytochrome c" evidence="23">
    <location>
        <begin position="109"/>
        <end position="198"/>
    </location>
</feature>
<dbReference type="InterPro" id="IPR009056">
    <property type="entry name" value="Cyt_c-like_dom"/>
</dbReference>
<dbReference type="Pfam" id="PF13442">
    <property type="entry name" value="Cytochrome_CBB3"/>
    <property type="match status" value="1"/>
</dbReference>
<protein>
    <recommendedName>
        <fullName evidence="19">Cbb3-type cytochrome c oxidase subunit</fullName>
    </recommendedName>
</protein>
<dbReference type="Pfam" id="PF00034">
    <property type="entry name" value="Cytochrom_C"/>
    <property type="match status" value="1"/>
</dbReference>
<feature type="transmembrane region" description="Helical" evidence="22">
    <location>
        <begin position="33"/>
        <end position="55"/>
    </location>
</feature>
<dbReference type="Gene3D" id="1.10.760.10">
    <property type="entry name" value="Cytochrome c-like domain"/>
    <property type="match status" value="2"/>
</dbReference>
<evidence type="ECO:0000256" key="12">
    <source>
        <dbReference type="ARBA" id="ARBA00022781"/>
    </source>
</evidence>
<comment type="subcellular location">
    <subcellularLocation>
        <location evidence="1 19">Cell inner membrane</location>
    </subcellularLocation>
</comment>
<dbReference type="GO" id="GO:1902600">
    <property type="term" value="P:proton transmembrane transport"/>
    <property type="evidence" value="ECO:0007669"/>
    <property type="project" value="UniProtKB-KW"/>
</dbReference>
<dbReference type="GO" id="GO:0006119">
    <property type="term" value="P:oxidative phosphorylation"/>
    <property type="evidence" value="ECO:0007669"/>
    <property type="project" value="UniProtKB-UniPathway"/>
</dbReference>
<keyword evidence="15 19" id="KW-0560">Oxidoreductase</keyword>
<keyword evidence="16 19" id="KW-0408">Iron</keyword>
<evidence type="ECO:0000256" key="4">
    <source>
        <dbReference type="ARBA" id="ARBA00022448"/>
    </source>
</evidence>
<dbReference type="GO" id="GO:0016491">
    <property type="term" value="F:oxidoreductase activity"/>
    <property type="evidence" value="ECO:0007669"/>
    <property type="project" value="UniProtKB-KW"/>
</dbReference>
<dbReference type="InterPro" id="IPR032858">
    <property type="entry name" value="CcoP_N"/>
</dbReference>
<evidence type="ECO:0000256" key="18">
    <source>
        <dbReference type="ARBA" id="ARBA00023136"/>
    </source>
</evidence>
<feature type="binding site" description="covalent" evidence="21">
    <location>
        <position position="218"/>
    </location>
    <ligand>
        <name>heme c</name>
        <dbReference type="ChEBI" id="CHEBI:61717"/>
        <label>2</label>
    </ligand>
</feature>
<dbReference type="GO" id="GO:0005886">
    <property type="term" value="C:plasma membrane"/>
    <property type="evidence" value="ECO:0007669"/>
    <property type="project" value="UniProtKB-SubCell"/>
</dbReference>
<dbReference type="RefSeq" id="WP_046509159.1">
    <property type="nucleotide sequence ID" value="NZ_CBDDLU010000009.1"/>
</dbReference>
<evidence type="ECO:0000256" key="2">
    <source>
        <dbReference type="ARBA" id="ARBA00004673"/>
    </source>
</evidence>
<evidence type="ECO:0000256" key="21">
    <source>
        <dbReference type="PIRSR" id="PIRSR000006-2"/>
    </source>
</evidence>
<evidence type="ECO:0000256" key="10">
    <source>
        <dbReference type="ARBA" id="ARBA00022723"/>
    </source>
</evidence>
<evidence type="ECO:0000256" key="5">
    <source>
        <dbReference type="ARBA" id="ARBA00022475"/>
    </source>
</evidence>
<feature type="binding site" description="covalent" evidence="21">
    <location>
        <position position="125"/>
    </location>
    <ligand>
        <name>heme c</name>
        <dbReference type="ChEBI" id="CHEBI:61717"/>
        <label>1</label>
    </ligand>
</feature>
<evidence type="ECO:0000256" key="6">
    <source>
        <dbReference type="ARBA" id="ARBA00022519"/>
    </source>
</evidence>
<dbReference type="GO" id="GO:0005506">
    <property type="term" value="F:iron ion binding"/>
    <property type="evidence" value="ECO:0007669"/>
    <property type="project" value="InterPro"/>
</dbReference>
<evidence type="ECO:0000256" key="13">
    <source>
        <dbReference type="ARBA" id="ARBA00022982"/>
    </source>
</evidence>
<feature type="binding site" description="covalent" evidence="21">
    <location>
        <position position="221"/>
    </location>
    <ligand>
        <name>heme c</name>
        <dbReference type="ChEBI" id="CHEBI:61717"/>
        <label>2</label>
    </ligand>
</feature>
<comment type="function">
    <text evidence="19">C-type cytochrome. Part of the cbb3-type cytochrome c oxidase complex.</text>
</comment>
<dbReference type="PANTHER" id="PTHR33751:SF1">
    <property type="entry name" value="CBB3-TYPE CYTOCHROME C OXIDASE SUBUNIT FIXP"/>
    <property type="match status" value="1"/>
</dbReference>